<evidence type="ECO:0000313" key="2">
    <source>
        <dbReference type="Proteomes" id="UP001595476"/>
    </source>
</evidence>
<keyword evidence="2" id="KW-1185">Reference proteome</keyword>
<dbReference type="Gene3D" id="1.25.40.10">
    <property type="entry name" value="Tetratricopeptide repeat domain"/>
    <property type="match status" value="1"/>
</dbReference>
<sequence>MLFSSSSIKNALTLVIVTMLTACGMQPVKQETAPNDVVADIVTDYSDYASKGLLTVDTDYRKQYQAALQALKKKQHKTANQILGQLIEQRPDLVSAIYNKALLEQALGNEVAAIEWLQQAHKVDPANENVCNALGRSMRLSGKFNEAEKVYTVCLSFEDQSPIVHKNYGILLDLYLHKPALALKQYQTYMDNTDGSDRQVKGWLLDLQRRVTSASGGNN</sequence>
<gene>
    <name evidence="1" type="ORF">ACFOEK_08745</name>
</gene>
<dbReference type="EMBL" id="JBHRSZ010000004">
    <property type="protein sequence ID" value="MFC3151114.1"/>
    <property type="molecule type" value="Genomic_DNA"/>
</dbReference>
<reference evidence="2" key="1">
    <citation type="journal article" date="2019" name="Int. J. Syst. Evol. Microbiol.">
        <title>The Global Catalogue of Microorganisms (GCM) 10K type strain sequencing project: providing services to taxonomists for standard genome sequencing and annotation.</title>
        <authorList>
            <consortium name="The Broad Institute Genomics Platform"/>
            <consortium name="The Broad Institute Genome Sequencing Center for Infectious Disease"/>
            <person name="Wu L."/>
            <person name="Ma J."/>
        </authorList>
    </citation>
    <scope>NUCLEOTIDE SEQUENCE [LARGE SCALE GENOMIC DNA]</scope>
    <source>
        <strain evidence="2">KCTC 52438</strain>
    </source>
</reference>
<evidence type="ECO:0008006" key="3">
    <source>
        <dbReference type="Google" id="ProtNLM"/>
    </source>
</evidence>
<name>A0ABV7HB15_9GAMM</name>
<dbReference type="RefSeq" id="WP_386719276.1">
    <property type="nucleotide sequence ID" value="NZ_JBHRSZ010000004.1"/>
</dbReference>
<protein>
    <recommendedName>
        <fullName evidence="3">Tetratricopeptide repeat protein</fullName>
    </recommendedName>
</protein>
<comment type="caution">
    <text evidence="1">The sequence shown here is derived from an EMBL/GenBank/DDBJ whole genome shotgun (WGS) entry which is preliminary data.</text>
</comment>
<dbReference type="InterPro" id="IPR011990">
    <property type="entry name" value="TPR-like_helical_dom_sf"/>
</dbReference>
<proteinExistence type="predicted"/>
<dbReference type="SUPFAM" id="SSF48452">
    <property type="entry name" value="TPR-like"/>
    <property type="match status" value="1"/>
</dbReference>
<dbReference type="Proteomes" id="UP001595476">
    <property type="component" value="Unassembled WGS sequence"/>
</dbReference>
<organism evidence="1 2">
    <name type="scientific">Litoribrevibacter euphylliae</name>
    <dbReference type="NCBI Taxonomy" id="1834034"/>
    <lineage>
        <taxon>Bacteria</taxon>
        <taxon>Pseudomonadati</taxon>
        <taxon>Pseudomonadota</taxon>
        <taxon>Gammaproteobacteria</taxon>
        <taxon>Oceanospirillales</taxon>
        <taxon>Oceanospirillaceae</taxon>
        <taxon>Litoribrevibacter</taxon>
    </lineage>
</organism>
<accession>A0ABV7HB15</accession>
<evidence type="ECO:0000313" key="1">
    <source>
        <dbReference type="EMBL" id="MFC3151114.1"/>
    </source>
</evidence>